<dbReference type="InterPro" id="IPR001810">
    <property type="entry name" value="F-box_dom"/>
</dbReference>
<dbReference type="CDD" id="cd09917">
    <property type="entry name" value="F-box_SF"/>
    <property type="match status" value="1"/>
</dbReference>
<dbReference type="InterPro" id="IPR032675">
    <property type="entry name" value="LRR_dom_sf"/>
</dbReference>
<gene>
    <name evidence="3" type="ORF">AaeL_AAEL000739</name>
</gene>
<evidence type="ECO:0000259" key="2">
    <source>
        <dbReference type="PROSITE" id="PS50181"/>
    </source>
</evidence>
<feature type="region of interest" description="Disordered" evidence="1">
    <location>
        <begin position="559"/>
        <end position="602"/>
    </location>
</feature>
<dbReference type="Pfam" id="PF12937">
    <property type="entry name" value="F-box-like"/>
    <property type="match status" value="1"/>
</dbReference>
<reference evidence="3" key="2">
    <citation type="journal article" date="2007" name="Science">
        <title>Genome sequence of Aedes aegypti, a major arbovirus vector.</title>
        <authorList>
            <person name="Nene V."/>
            <person name="Wortman J.R."/>
            <person name="Lawson D."/>
            <person name="Haas B."/>
            <person name="Kodira C."/>
            <person name="Tu Z.J."/>
            <person name="Loftus B."/>
            <person name="Xi Z."/>
            <person name="Megy K."/>
            <person name="Grabherr M."/>
            <person name="Ren Q."/>
            <person name="Zdobnov E.M."/>
            <person name="Lobo N.F."/>
            <person name="Campbell K.S."/>
            <person name="Brown S.E."/>
            <person name="Bonaldo M.F."/>
            <person name="Zhu J."/>
            <person name="Sinkins S.P."/>
            <person name="Hogenkamp D.G."/>
            <person name="Amedeo P."/>
            <person name="Arensburger P."/>
            <person name="Atkinson P.W."/>
            <person name="Bidwell S."/>
            <person name="Biedler J."/>
            <person name="Birney E."/>
            <person name="Bruggner R.V."/>
            <person name="Costas J."/>
            <person name="Coy M.R."/>
            <person name="Crabtree J."/>
            <person name="Crawford M."/>
            <person name="Debruyn B."/>
            <person name="Decaprio D."/>
            <person name="Eiglmeier K."/>
            <person name="Eisenstadt E."/>
            <person name="El-Dorry H."/>
            <person name="Gelbart W.M."/>
            <person name="Gomes S.L."/>
            <person name="Hammond M."/>
            <person name="Hannick L.I."/>
            <person name="Hogan J.R."/>
            <person name="Holmes M.H."/>
            <person name="Jaffe D."/>
            <person name="Johnston J.S."/>
            <person name="Kennedy R.C."/>
            <person name="Koo H."/>
            <person name="Kravitz S."/>
            <person name="Kriventseva E.V."/>
            <person name="Kulp D."/>
            <person name="Labutti K."/>
            <person name="Lee E."/>
            <person name="Li S."/>
            <person name="Lovin D.D."/>
            <person name="Mao C."/>
            <person name="Mauceli E."/>
            <person name="Menck C.F."/>
            <person name="Miller J.R."/>
            <person name="Montgomery P."/>
            <person name="Mori A."/>
            <person name="Nascimento A.L."/>
            <person name="Naveira H.F."/>
            <person name="Nusbaum C."/>
            <person name="O'leary S."/>
            <person name="Orvis J."/>
            <person name="Pertea M."/>
            <person name="Quesneville H."/>
            <person name="Reidenbach K.R."/>
            <person name="Rogers Y.H."/>
            <person name="Roth C.W."/>
            <person name="Schneider J.R."/>
            <person name="Schatz M."/>
            <person name="Shumway M."/>
            <person name="Stanke M."/>
            <person name="Stinson E.O."/>
            <person name="Tubio J.M."/>
            <person name="Vanzee J.P."/>
            <person name="Verjovski-Almeida S."/>
            <person name="Werner D."/>
            <person name="White O."/>
            <person name="Wyder S."/>
            <person name="Zeng Q."/>
            <person name="Zhao Q."/>
            <person name="Zhao Y."/>
            <person name="Hill C.A."/>
            <person name="Raikhel A.S."/>
            <person name="Soares M.B."/>
            <person name="Knudson D.L."/>
            <person name="Lee N.H."/>
            <person name="Galagan J."/>
            <person name="Salzberg S.L."/>
            <person name="Paulsen I.T."/>
            <person name="Dimopoulos G."/>
            <person name="Collins F.H."/>
            <person name="Birren B."/>
            <person name="Fraser-Liggett C.M."/>
            <person name="Severson D.W."/>
        </authorList>
    </citation>
    <scope>NUCLEOTIDE SEQUENCE [LARGE SCALE GENOMIC DNA]</scope>
    <source>
        <strain evidence="3">Liverpool</strain>
    </source>
</reference>
<reference evidence="3" key="3">
    <citation type="submission" date="2012-09" db="EMBL/GenBank/DDBJ databases">
        <authorList>
            <consortium name="VectorBase"/>
        </authorList>
    </citation>
    <scope>NUCLEOTIDE SEQUENCE</scope>
    <source>
        <strain evidence="3">Liverpool</strain>
    </source>
</reference>
<name>A0A1S4EWQ4_AEDAE</name>
<feature type="compositionally biased region" description="Low complexity" evidence="1">
    <location>
        <begin position="512"/>
        <end position="530"/>
    </location>
</feature>
<dbReference type="HOGENOM" id="CLU_031818_0_0_1"/>
<proteinExistence type="predicted"/>
<evidence type="ECO:0000313" key="4">
    <source>
        <dbReference type="Proteomes" id="UP000682892"/>
    </source>
</evidence>
<dbReference type="PROSITE" id="PS50181">
    <property type="entry name" value="FBOX"/>
    <property type="match status" value="1"/>
</dbReference>
<dbReference type="OMA" id="LTIDAHM"/>
<feature type="compositionally biased region" description="Polar residues" evidence="1">
    <location>
        <begin position="580"/>
        <end position="602"/>
    </location>
</feature>
<dbReference type="Proteomes" id="UP000682892">
    <property type="component" value="Unassembled WGS sequence"/>
</dbReference>
<sequence>MECDDAREPFFQLPNEVWLEIFEKVDTPQLRDLSLVCKHWNSLIFKHMTHRFMLNFDLDQRKYPRRAIGMVPERTYKNLCLNSFKLDSPVYLLDTVKQLAVNLVSLKLDLVSLECQTLVQLLPLCTRMTELRIKAKYFECDDTLYQPRPFLSTVKSLSFDVENYVSTFSLFSFEMSFLRMLPNVQKLQLVIYRPLDLGLLVWMAPRLETLKATVYCNAINNFLGVRLPVLKTLDLTLLQPEQQWRKRRTFHARSFGEFLRGCIMLKTALLSFRCEYDQQLLTTIFTSLPWVEKLQLSGGLATERFSLNGMERMKKLKDLSLHCLLLFQEEQRIVPMPTVEKFSLCSFIRPNRFSDVLKRFPNLRTLSFRMHGDELQSINEAVPLLEDLSVDIGRITPDMINHLQQLDGLKKLTIDAHMIARTNFRLFRSIIALPELKSFNINTRSMIPANIASSVAACNTSCKLVLNGETVKPATRVRRSGVKRKHPVAASSPKKNQSVEQSVNPMDETQPSDSSASTSGCSSFATSSSDTSHVSFSAVNSSATNGECSDGVMQESGVGANVTLANGESNDAESIVEASGSGSDESTVSLEPTDHSYCSTSK</sequence>
<feature type="compositionally biased region" description="Basic residues" evidence="1">
    <location>
        <begin position="475"/>
        <end position="487"/>
    </location>
</feature>
<dbReference type="AlphaFoldDB" id="A0A1S4EWQ4"/>
<dbReference type="Gene3D" id="3.80.10.10">
    <property type="entry name" value="Ribonuclease Inhibitor"/>
    <property type="match status" value="2"/>
</dbReference>
<dbReference type="SUPFAM" id="SSF52047">
    <property type="entry name" value="RNI-like"/>
    <property type="match status" value="1"/>
</dbReference>
<evidence type="ECO:0000256" key="1">
    <source>
        <dbReference type="SAM" id="MobiDB-lite"/>
    </source>
</evidence>
<organism evidence="3 4">
    <name type="scientific">Aedes aegypti</name>
    <name type="common">Yellowfever mosquito</name>
    <name type="synonym">Culex aegypti</name>
    <dbReference type="NCBI Taxonomy" id="7159"/>
    <lineage>
        <taxon>Eukaryota</taxon>
        <taxon>Metazoa</taxon>
        <taxon>Ecdysozoa</taxon>
        <taxon>Arthropoda</taxon>
        <taxon>Hexapoda</taxon>
        <taxon>Insecta</taxon>
        <taxon>Pterygota</taxon>
        <taxon>Neoptera</taxon>
        <taxon>Endopterygota</taxon>
        <taxon>Diptera</taxon>
        <taxon>Nematocera</taxon>
        <taxon>Culicoidea</taxon>
        <taxon>Culicidae</taxon>
        <taxon>Culicinae</taxon>
        <taxon>Aedini</taxon>
        <taxon>Aedes</taxon>
        <taxon>Stegomyia</taxon>
    </lineage>
</organism>
<feature type="compositionally biased region" description="Polar residues" evidence="1">
    <location>
        <begin position="493"/>
        <end position="511"/>
    </location>
</feature>
<accession>A0A1S4EWQ4</accession>
<dbReference type="SMART" id="SM00256">
    <property type="entry name" value="FBOX"/>
    <property type="match status" value="1"/>
</dbReference>
<feature type="domain" description="F-box" evidence="2">
    <location>
        <begin position="7"/>
        <end position="53"/>
    </location>
</feature>
<reference evidence="3" key="1">
    <citation type="submission" date="2005-10" db="EMBL/GenBank/DDBJ databases">
        <authorList>
            <person name="Loftus B.J."/>
            <person name="Nene V.M."/>
            <person name="Hannick L.I."/>
            <person name="Bidwell S."/>
            <person name="Haas B."/>
            <person name="Amedeo P."/>
            <person name="Orvis J."/>
            <person name="Wortman J.R."/>
            <person name="White O.R."/>
            <person name="Salzberg S."/>
            <person name="Shumway M."/>
            <person name="Koo H."/>
            <person name="Zhao Y."/>
            <person name="Holmes M."/>
            <person name="Miller J."/>
            <person name="Schatz M."/>
            <person name="Pop M."/>
            <person name="Pai G."/>
            <person name="Utterback T."/>
            <person name="Rogers Y.-H."/>
            <person name="Kravitz S."/>
            <person name="Fraser C.M."/>
        </authorList>
    </citation>
    <scope>NUCLEOTIDE SEQUENCE</scope>
    <source>
        <strain evidence="3">Liverpool</strain>
    </source>
</reference>
<dbReference type="KEGG" id="aag:5566292"/>
<protein>
    <submittedName>
        <fullName evidence="3">AAEL000739-PA</fullName>
    </submittedName>
</protein>
<dbReference type="OrthoDB" id="7760905at2759"/>
<evidence type="ECO:0000313" key="3">
    <source>
        <dbReference type="EMBL" id="EAT48193.1"/>
    </source>
</evidence>
<dbReference type="InterPro" id="IPR036047">
    <property type="entry name" value="F-box-like_dom_sf"/>
</dbReference>
<feature type="region of interest" description="Disordered" evidence="1">
    <location>
        <begin position="475"/>
        <end position="530"/>
    </location>
</feature>
<dbReference type="EMBL" id="CH477200">
    <property type="protein sequence ID" value="EAT48193.1"/>
    <property type="molecule type" value="Genomic_DNA"/>
</dbReference>
<dbReference type="SUPFAM" id="SSF81383">
    <property type="entry name" value="F-box domain"/>
    <property type="match status" value="1"/>
</dbReference>